<dbReference type="EMBL" id="QGKX02001290">
    <property type="protein sequence ID" value="KAF3540734.1"/>
    <property type="molecule type" value="Genomic_DNA"/>
</dbReference>
<accession>A0A8S9QR87</accession>
<proteinExistence type="predicted"/>
<name>A0A8S9QR87_BRACR</name>
<reference evidence="1" key="1">
    <citation type="submission" date="2019-12" db="EMBL/GenBank/DDBJ databases">
        <title>Genome sequencing and annotation of Brassica cretica.</title>
        <authorList>
            <person name="Studholme D.J."/>
            <person name="Sarris P."/>
        </authorList>
    </citation>
    <scope>NUCLEOTIDE SEQUENCE</scope>
    <source>
        <strain evidence="1">PFS-109/04</strain>
        <tissue evidence="1">Leaf</tissue>
    </source>
</reference>
<sequence length="301" mass="34333">MLRASIGELTRDLILGVIKSDLHFVWANMERWVAMYLLRYTVVTVHRTVQKPLERDRRLNLYRHFCVLMDRDAYYSRRWLRSRTVVAGLESTYRRAVAKLNGGFGASVGSSERTRERTREREYGRVPCTDWINSVWMRGAGSSGVCTDDADQTARVNWGRLTDVYCWNVILAVRTRIESQCSVPAMTARVNWGRLTDVYCWNVILAVRTRIESQCSVPAMCTDVHGSRECDTGTGWFEGWMAVRRTEWIEGCGADCVLTDPGVIRDWFWGASKAGVLSVLDGWLEPKPSLFVYLGHVGMVG</sequence>
<organism evidence="1 2">
    <name type="scientific">Brassica cretica</name>
    <name type="common">Mustard</name>
    <dbReference type="NCBI Taxonomy" id="69181"/>
    <lineage>
        <taxon>Eukaryota</taxon>
        <taxon>Viridiplantae</taxon>
        <taxon>Streptophyta</taxon>
        <taxon>Embryophyta</taxon>
        <taxon>Tracheophyta</taxon>
        <taxon>Spermatophyta</taxon>
        <taxon>Magnoliopsida</taxon>
        <taxon>eudicotyledons</taxon>
        <taxon>Gunneridae</taxon>
        <taxon>Pentapetalae</taxon>
        <taxon>rosids</taxon>
        <taxon>malvids</taxon>
        <taxon>Brassicales</taxon>
        <taxon>Brassicaceae</taxon>
        <taxon>Brassiceae</taxon>
        <taxon>Brassica</taxon>
    </lineage>
</organism>
<comment type="caution">
    <text evidence="1">The sequence shown here is derived from an EMBL/GenBank/DDBJ whole genome shotgun (WGS) entry which is preliminary data.</text>
</comment>
<evidence type="ECO:0000313" key="1">
    <source>
        <dbReference type="EMBL" id="KAF3540734.1"/>
    </source>
</evidence>
<gene>
    <name evidence="1" type="ORF">F2Q69_00021332</name>
</gene>
<protein>
    <submittedName>
        <fullName evidence="1">Uncharacterized protein</fullName>
    </submittedName>
</protein>
<dbReference type="Proteomes" id="UP000712600">
    <property type="component" value="Unassembled WGS sequence"/>
</dbReference>
<evidence type="ECO:0000313" key="2">
    <source>
        <dbReference type="Proteomes" id="UP000712600"/>
    </source>
</evidence>
<dbReference type="AlphaFoldDB" id="A0A8S9QR87"/>